<evidence type="ECO:0000256" key="1">
    <source>
        <dbReference type="SAM" id="MobiDB-lite"/>
    </source>
</evidence>
<name>A0A6A5WE77_9PLEO</name>
<protein>
    <submittedName>
        <fullName evidence="3">Uncharacterized protein</fullName>
    </submittedName>
</protein>
<proteinExistence type="predicted"/>
<keyword evidence="2" id="KW-1133">Transmembrane helix</keyword>
<organism evidence="3 4">
    <name type="scientific">Amniculicola lignicola CBS 123094</name>
    <dbReference type="NCBI Taxonomy" id="1392246"/>
    <lineage>
        <taxon>Eukaryota</taxon>
        <taxon>Fungi</taxon>
        <taxon>Dikarya</taxon>
        <taxon>Ascomycota</taxon>
        <taxon>Pezizomycotina</taxon>
        <taxon>Dothideomycetes</taxon>
        <taxon>Pleosporomycetidae</taxon>
        <taxon>Pleosporales</taxon>
        <taxon>Amniculicolaceae</taxon>
        <taxon>Amniculicola</taxon>
    </lineage>
</organism>
<feature type="compositionally biased region" description="Low complexity" evidence="1">
    <location>
        <begin position="71"/>
        <end position="80"/>
    </location>
</feature>
<keyword evidence="4" id="KW-1185">Reference proteome</keyword>
<feature type="transmembrane region" description="Helical" evidence="2">
    <location>
        <begin position="12"/>
        <end position="33"/>
    </location>
</feature>
<keyword evidence="2" id="KW-0472">Membrane</keyword>
<evidence type="ECO:0000313" key="3">
    <source>
        <dbReference type="EMBL" id="KAF2000170.1"/>
    </source>
</evidence>
<feature type="region of interest" description="Disordered" evidence="1">
    <location>
        <begin position="54"/>
        <end position="100"/>
    </location>
</feature>
<reference evidence="3" key="1">
    <citation type="journal article" date="2020" name="Stud. Mycol.">
        <title>101 Dothideomycetes genomes: a test case for predicting lifestyles and emergence of pathogens.</title>
        <authorList>
            <person name="Haridas S."/>
            <person name="Albert R."/>
            <person name="Binder M."/>
            <person name="Bloem J."/>
            <person name="Labutti K."/>
            <person name="Salamov A."/>
            <person name="Andreopoulos B."/>
            <person name="Baker S."/>
            <person name="Barry K."/>
            <person name="Bills G."/>
            <person name="Bluhm B."/>
            <person name="Cannon C."/>
            <person name="Castanera R."/>
            <person name="Culley D."/>
            <person name="Daum C."/>
            <person name="Ezra D."/>
            <person name="Gonzalez J."/>
            <person name="Henrissat B."/>
            <person name="Kuo A."/>
            <person name="Liang C."/>
            <person name="Lipzen A."/>
            <person name="Lutzoni F."/>
            <person name="Magnuson J."/>
            <person name="Mondo S."/>
            <person name="Nolan M."/>
            <person name="Ohm R."/>
            <person name="Pangilinan J."/>
            <person name="Park H.-J."/>
            <person name="Ramirez L."/>
            <person name="Alfaro M."/>
            <person name="Sun H."/>
            <person name="Tritt A."/>
            <person name="Yoshinaga Y."/>
            <person name="Zwiers L.-H."/>
            <person name="Turgeon B."/>
            <person name="Goodwin S."/>
            <person name="Spatafora J."/>
            <person name="Crous P."/>
            <person name="Grigoriev I."/>
        </authorList>
    </citation>
    <scope>NUCLEOTIDE SEQUENCE</scope>
    <source>
        <strain evidence="3">CBS 123094</strain>
    </source>
</reference>
<feature type="compositionally biased region" description="Basic and acidic residues" evidence="1">
    <location>
        <begin position="89"/>
        <end position="100"/>
    </location>
</feature>
<keyword evidence="2" id="KW-0812">Transmembrane</keyword>
<evidence type="ECO:0000256" key="2">
    <source>
        <dbReference type="SAM" id="Phobius"/>
    </source>
</evidence>
<dbReference type="EMBL" id="ML977590">
    <property type="protein sequence ID" value="KAF2000170.1"/>
    <property type="molecule type" value="Genomic_DNA"/>
</dbReference>
<dbReference type="AlphaFoldDB" id="A0A6A5WE77"/>
<accession>A0A6A5WE77</accession>
<gene>
    <name evidence="3" type="ORF">P154DRAFT_576194</name>
</gene>
<evidence type="ECO:0000313" key="4">
    <source>
        <dbReference type="Proteomes" id="UP000799779"/>
    </source>
</evidence>
<dbReference type="Proteomes" id="UP000799779">
    <property type="component" value="Unassembled WGS sequence"/>
</dbReference>
<sequence length="100" mass="11132">MGNNSNRDPSALLLFTFFGMLITLFFILITLIFQTWALWKMARVVVEQNTPAEEMEGNAEGMRDGKRRSRSMGSRSSGAGFFAGGTLVGKEEGGTRMRFE</sequence>